<evidence type="ECO:0000313" key="9">
    <source>
        <dbReference type="Proteomes" id="UP000482155"/>
    </source>
</evidence>
<reference evidence="8 9" key="1">
    <citation type="submission" date="2020-02" db="EMBL/GenBank/DDBJ databases">
        <authorList>
            <person name="Kim M.K."/>
        </authorList>
    </citation>
    <scope>NUCLEOTIDE SEQUENCE [LARGE SCALE GENOMIC DNA]</scope>
    <source>
        <strain evidence="8 9">17J57-3</strain>
    </source>
</reference>
<dbReference type="GO" id="GO:0005524">
    <property type="term" value="F:ATP binding"/>
    <property type="evidence" value="ECO:0007669"/>
    <property type="project" value="InterPro"/>
</dbReference>
<dbReference type="PIRSF" id="PIRSF039117">
    <property type="entry name" value="KaiC"/>
    <property type="match status" value="1"/>
</dbReference>
<gene>
    <name evidence="8" type="ORF">G3574_17645</name>
</gene>
<evidence type="ECO:0000256" key="5">
    <source>
        <dbReference type="ARBA" id="ARBA00022777"/>
    </source>
</evidence>
<keyword evidence="6" id="KW-0378">Hydrolase</keyword>
<accession>A0A6B3SYB6</accession>
<evidence type="ECO:0000256" key="3">
    <source>
        <dbReference type="ARBA" id="ARBA00022679"/>
    </source>
</evidence>
<dbReference type="GO" id="GO:0016787">
    <property type="term" value="F:hydrolase activity"/>
    <property type="evidence" value="ECO:0007669"/>
    <property type="project" value="UniProtKB-KW"/>
</dbReference>
<protein>
    <recommendedName>
        <fullName evidence="1">non-specific serine/threonine protein kinase</fullName>
        <ecNumber evidence="1">2.7.11.1</ecNumber>
    </recommendedName>
</protein>
<evidence type="ECO:0000259" key="7">
    <source>
        <dbReference type="PROSITE" id="PS51146"/>
    </source>
</evidence>
<dbReference type="InterPro" id="IPR027417">
    <property type="entry name" value="P-loop_NTPase"/>
</dbReference>
<dbReference type="PROSITE" id="PS51146">
    <property type="entry name" value="KAIC"/>
    <property type="match status" value="2"/>
</dbReference>
<evidence type="ECO:0000256" key="6">
    <source>
        <dbReference type="ARBA" id="ARBA00022801"/>
    </source>
</evidence>
<dbReference type="InterPro" id="IPR051347">
    <property type="entry name" value="Circadian_clock_KaiC-rel"/>
</dbReference>
<organism evidence="8 9">
    <name type="scientific">Noviherbaspirillum galbum</name>
    <dbReference type="NCBI Taxonomy" id="2709383"/>
    <lineage>
        <taxon>Bacteria</taxon>
        <taxon>Pseudomonadati</taxon>
        <taxon>Pseudomonadota</taxon>
        <taxon>Betaproteobacteria</taxon>
        <taxon>Burkholderiales</taxon>
        <taxon>Oxalobacteraceae</taxon>
        <taxon>Noviherbaspirillum</taxon>
    </lineage>
</organism>
<dbReference type="InterPro" id="IPR014774">
    <property type="entry name" value="KaiC-like_dom"/>
</dbReference>
<keyword evidence="3" id="KW-0808">Transferase</keyword>
<dbReference type="PRINTS" id="PR01874">
    <property type="entry name" value="DNAREPAIRADA"/>
</dbReference>
<sequence length="481" mass="53718">MPELDVILRGGLLKGRIHLLEGKPGTGKTSIGMQFLVKGAEQRERCLYIALSETEQELRGTAESHDWSLDGIDICEIVPVEANLADQQSVLFPAEVELSKTIKLITDCIEKYNPTRVVIDSVSEIRLLAEDAMRYRRQIIALKQFLLKRDSTVLLLDDLTAEPRGYELESTVHGVILLEQRERSFGSVRRSMRIIKMRGADYQSGWHDFAITKNEVLMFPSLIADEHHKEFAHEPISSDIPEMDDLLGGGMVRGNSALILGPSGAGKSSLALQYANAAAKRGERAAYFSFDESSETLLERATGLSMSISDAIKRDSVHWERINPTRISPGEFIWKVRRQVEDRDVSIVVIDSLNSYMETMHEEQALMLQMHELLSYLSNMGVLCLIIVGQTGLLENVHDPLDVTYITDTVILLRFYEADGAVHKAISVVKKRPGRHESTIREFTLTDSGVQVGPQLHEFEGVLTGVPRFIGKGGHEGNVPK</sequence>
<feature type="domain" description="KaiC" evidence="7">
    <location>
        <begin position="1"/>
        <end position="232"/>
    </location>
</feature>
<proteinExistence type="predicted"/>
<dbReference type="Proteomes" id="UP000482155">
    <property type="component" value="Unassembled WGS sequence"/>
</dbReference>
<dbReference type="EMBL" id="JAAIVB010000062">
    <property type="protein sequence ID" value="NEX62909.1"/>
    <property type="molecule type" value="Genomic_DNA"/>
</dbReference>
<evidence type="ECO:0000256" key="4">
    <source>
        <dbReference type="ARBA" id="ARBA00022737"/>
    </source>
</evidence>
<dbReference type="GO" id="GO:0004674">
    <property type="term" value="F:protein serine/threonine kinase activity"/>
    <property type="evidence" value="ECO:0007669"/>
    <property type="project" value="UniProtKB-EC"/>
</dbReference>
<name>A0A6B3SYB6_9BURK</name>
<comment type="caution">
    <text evidence="8">The sequence shown here is derived from an EMBL/GenBank/DDBJ whole genome shotgun (WGS) entry which is preliminary data.</text>
</comment>
<dbReference type="PANTHER" id="PTHR42926:SF1">
    <property type="entry name" value="CIRCADIAN CLOCK OSCILLATOR PROTEIN KAIC 1"/>
    <property type="match status" value="1"/>
</dbReference>
<feature type="domain" description="KaiC" evidence="7">
    <location>
        <begin position="234"/>
        <end position="466"/>
    </location>
</feature>
<keyword evidence="2" id="KW-0597">Phosphoprotein</keyword>
<dbReference type="InterPro" id="IPR030665">
    <property type="entry name" value="KaiC"/>
</dbReference>
<dbReference type="Pfam" id="PF06745">
    <property type="entry name" value="ATPase"/>
    <property type="match status" value="2"/>
</dbReference>
<evidence type="ECO:0000256" key="1">
    <source>
        <dbReference type="ARBA" id="ARBA00012513"/>
    </source>
</evidence>
<keyword evidence="9" id="KW-1185">Reference proteome</keyword>
<evidence type="ECO:0000256" key="2">
    <source>
        <dbReference type="ARBA" id="ARBA00022553"/>
    </source>
</evidence>
<evidence type="ECO:0000313" key="8">
    <source>
        <dbReference type="EMBL" id="NEX62909.1"/>
    </source>
</evidence>
<keyword evidence="5" id="KW-0418">Kinase</keyword>
<dbReference type="InterPro" id="IPR003593">
    <property type="entry name" value="AAA+_ATPase"/>
</dbReference>
<dbReference type="SMART" id="SM00382">
    <property type="entry name" value="AAA"/>
    <property type="match status" value="2"/>
</dbReference>
<dbReference type="SUPFAM" id="SSF52540">
    <property type="entry name" value="P-loop containing nucleoside triphosphate hydrolases"/>
    <property type="match status" value="2"/>
</dbReference>
<dbReference type="AlphaFoldDB" id="A0A6B3SYB6"/>
<dbReference type="InterPro" id="IPR010624">
    <property type="entry name" value="KaiC_dom"/>
</dbReference>
<keyword evidence="4" id="KW-0677">Repeat</keyword>
<dbReference type="Gene3D" id="3.40.50.300">
    <property type="entry name" value="P-loop containing nucleotide triphosphate hydrolases"/>
    <property type="match status" value="2"/>
</dbReference>
<dbReference type="EC" id="2.7.11.1" evidence="1"/>
<dbReference type="PANTHER" id="PTHR42926">
    <property type="match status" value="1"/>
</dbReference>